<dbReference type="EMBL" id="CAVNYO010000181">
    <property type="protein sequence ID" value="CAK5272226.1"/>
    <property type="molecule type" value="Genomic_DNA"/>
</dbReference>
<evidence type="ECO:0000256" key="9">
    <source>
        <dbReference type="ARBA" id="ARBA00051693"/>
    </source>
</evidence>
<evidence type="ECO:0000256" key="6">
    <source>
        <dbReference type="ARBA" id="ARBA00038999"/>
    </source>
</evidence>
<dbReference type="PROSITE" id="PS00107">
    <property type="entry name" value="PROTEIN_KINASE_ATP"/>
    <property type="match status" value="1"/>
</dbReference>
<keyword evidence="15" id="KW-1185">Reference proteome</keyword>
<feature type="region of interest" description="Disordered" evidence="12">
    <location>
        <begin position="360"/>
        <end position="381"/>
    </location>
</feature>
<dbReference type="PANTHER" id="PTHR48013">
    <property type="entry name" value="DUAL SPECIFICITY MITOGEN-ACTIVATED PROTEIN KINASE KINASE 5-RELATED"/>
    <property type="match status" value="1"/>
</dbReference>
<organism evidence="14 15">
    <name type="scientific">Mycena citricolor</name>
    <dbReference type="NCBI Taxonomy" id="2018698"/>
    <lineage>
        <taxon>Eukaryota</taxon>
        <taxon>Fungi</taxon>
        <taxon>Dikarya</taxon>
        <taxon>Basidiomycota</taxon>
        <taxon>Agaricomycotina</taxon>
        <taxon>Agaricomycetes</taxon>
        <taxon>Agaricomycetidae</taxon>
        <taxon>Agaricales</taxon>
        <taxon>Marasmiineae</taxon>
        <taxon>Mycenaceae</taxon>
        <taxon>Mycena</taxon>
    </lineage>
</organism>
<proteinExistence type="inferred from homology"/>
<dbReference type="InterPro" id="IPR000719">
    <property type="entry name" value="Prot_kinase_dom"/>
</dbReference>
<reference evidence="14" key="1">
    <citation type="submission" date="2023-11" db="EMBL/GenBank/DDBJ databases">
        <authorList>
            <person name="De Vega J J."/>
            <person name="De Vega J J."/>
        </authorList>
    </citation>
    <scope>NUCLEOTIDE SEQUENCE</scope>
</reference>
<comment type="similarity">
    <text evidence="5">Belongs to the protein kinase superfamily. STE Ser/Thr protein kinase family. MAP kinase kinase subfamily.</text>
</comment>
<keyword evidence="1" id="KW-0808">Transferase</keyword>
<dbReference type="Gene3D" id="1.10.510.10">
    <property type="entry name" value="Transferase(Phosphotransferase) domain 1"/>
    <property type="match status" value="1"/>
</dbReference>
<dbReference type="GO" id="GO:0004708">
    <property type="term" value="F:MAP kinase kinase activity"/>
    <property type="evidence" value="ECO:0007669"/>
    <property type="project" value="UniProtKB-EC"/>
</dbReference>
<dbReference type="PANTHER" id="PTHR48013:SF9">
    <property type="entry name" value="DUAL SPECIFICITY MITOGEN-ACTIVATED PROTEIN KINASE KINASE 5"/>
    <property type="match status" value="1"/>
</dbReference>
<dbReference type="PROSITE" id="PS00108">
    <property type="entry name" value="PROTEIN_KINASE_ST"/>
    <property type="match status" value="1"/>
</dbReference>
<gene>
    <name evidence="14" type="ORF">MYCIT1_LOCUS17816</name>
</gene>
<sequence>MPKHTHIPDLTGRIVDCGRLKLLSRIGSGSFGVVYRALDLTSPVSKPRYFAVKCLGPPSRRISRELDAHYECSEHPSIVTLHRDFFDSDLIFAVLDLMQGTMMQHVERGLTYVSDAALKSTFLQILDAVEHIHDNGLGHRDLKPENILCSEDGLTVKICDFGVAVDCERAHLSMAGSLPYMPPEVLELGPLIKSYSAAAGDVWACCILLLNMIGGRCPWKQADTGDFQFAMFLEDPLYLMATFRISEPLYRLLLRGLHQDPRYRPSVTELRRGIKKIKHFYKREPSDPLAFAAPFISKMKKLIVSKRSPPIVKPAVVVPAAASRPPPVTPVQLPPPMSRGELSLRPMVFKTVWSTPYGSEPPSAQPSWHRSDHGSSSPESDWVSVLSTFNSQAEVVFAPVGSVAMSACSSPLPWLKDDVPAPVAKLALLAPPSFSTASSSAPSQSSSSTRPSFANSELVSKYSTHGSGRFGLLRSWPQQSESA</sequence>
<dbReference type="Pfam" id="PF00069">
    <property type="entry name" value="Pkinase"/>
    <property type="match status" value="1"/>
</dbReference>
<evidence type="ECO:0000256" key="5">
    <source>
        <dbReference type="ARBA" id="ARBA00038035"/>
    </source>
</evidence>
<evidence type="ECO:0000256" key="11">
    <source>
        <dbReference type="RuleBase" id="RU000304"/>
    </source>
</evidence>
<keyword evidence="4 10" id="KW-0067">ATP-binding</keyword>
<accession>A0AAD2HA87</accession>
<keyword evidence="3" id="KW-0418">Kinase</keyword>
<evidence type="ECO:0000313" key="15">
    <source>
        <dbReference type="Proteomes" id="UP001295794"/>
    </source>
</evidence>
<dbReference type="GO" id="GO:0005524">
    <property type="term" value="F:ATP binding"/>
    <property type="evidence" value="ECO:0007669"/>
    <property type="project" value="UniProtKB-UniRule"/>
</dbReference>
<dbReference type="InterPro" id="IPR011009">
    <property type="entry name" value="Kinase-like_dom_sf"/>
</dbReference>
<protein>
    <recommendedName>
        <fullName evidence="6">mitogen-activated protein kinase kinase</fullName>
        <ecNumber evidence="6">2.7.12.2</ecNumber>
    </recommendedName>
</protein>
<evidence type="ECO:0000256" key="3">
    <source>
        <dbReference type="ARBA" id="ARBA00022777"/>
    </source>
</evidence>
<evidence type="ECO:0000313" key="14">
    <source>
        <dbReference type="EMBL" id="CAK5272226.1"/>
    </source>
</evidence>
<dbReference type="EC" id="2.7.12.2" evidence="6"/>
<evidence type="ECO:0000256" key="8">
    <source>
        <dbReference type="ARBA" id="ARBA00049299"/>
    </source>
</evidence>
<dbReference type="GO" id="GO:0004674">
    <property type="term" value="F:protein serine/threonine kinase activity"/>
    <property type="evidence" value="ECO:0007669"/>
    <property type="project" value="UniProtKB-KW"/>
</dbReference>
<evidence type="ECO:0000256" key="1">
    <source>
        <dbReference type="ARBA" id="ARBA00022679"/>
    </source>
</evidence>
<dbReference type="PROSITE" id="PS50011">
    <property type="entry name" value="PROTEIN_KINASE_DOM"/>
    <property type="match status" value="1"/>
</dbReference>
<name>A0AAD2HA87_9AGAR</name>
<dbReference type="SMART" id="SM00220">
    <property type="entry name" value="S_TKc"/>
    <property type="match status" value="1"/>
</dbReference>
<feature type="region of interest" description="Disordered" evidence="12">
    <location>
        <begin position="464"/>
        <end position="483"/>
    </location>
</feature>
<dbReference type="AlphaFoldDB" id="A0AAD2HA87"/>
<keyword evidence="2 10" id="KW-0547">Nucleotide-binding</keyword>
<dbReference type="InterPro" id="IPR008271">
    <property type="entry name" value="Ser/Thr_kinase_AS"/>
</dbReference>
<evidence type="ECO:0000256" key="10">
    <source>
        <dbReference type="PROSITE-ProRule" id="PRU10141"/>
    </source>
</evidence>
<dbReference type="SUPFAM" id="SSF56112">
    <property type="entry name" value="Protein kinase-like (PK-like)"/>
    <property type="match status" value="1"/>
</dbReference>
<feature type="domain" description="Protein kinase" evidence="13">
    <location>
        <begin position="20"/>
        <end position="282"/>
    </location>
</feature>
<comment type="caution">
    <text evidence="14">The sequence shown here is derived from an EMBL/GenBank/DDBJ whole genome shotgun (WGS) entry which is preliminary data.</text>
</comment>
<keyword evidence="11" id="KW-0723">Serine/threonine-protein kinase</keyword>
<comment type="catalytic activity">
    <reaction evidence="7">
        <text>L-seryl-[protein] + ATP = O-phospho-L-seryl-[protein] + ADP + H(+)</text>
        <dbReference type="Rhea" id="RHEA:17989"/>
        <dbReference type="Rhea" id="RHEA-COMP:9863"/>
        <dbReference type="Rhea" id="RHEA-COMP:11604"/>
        <dbReference type="ChEBI" id="CHEBI:15378"/>
        <dbReference type="ChEBI" id="CHEBI:29999"/>
        <dbReference type="ChEBI" id="CHEBI:30616"/>
        <dbReference type="ChEBI" id="CHEBI:83421"/>
        <dbReference type="ChEBI" id="CHEBI:456216"/>
        <dbReference type="EC" id="2.7.12.2"/>
    </reaction>
</comment>
<dbReference type="Proteomes" id="UP001295794">
    <property type="component" value="Unassembled WGS sequence"/>
</dbReference>
<evidence type="ECO:0000256" key="4">
    <source>
        <dbReference type="ARBA" id="ARBA00022840"/>
    </source>
</evidence>
<evidence type="ECO:0000256" key="12">
    <source>
        <dbReference type="SAM" id="MobiDB-lite"/>
    </source>
</evidence>
<dbReference type="InterPro" id="IPR017441">
    <property type="entry name" value="Protein_kinase_ATP_BS"/>
</dbReference>
<evidence type="ECO:0000256" key="7">
    <source>
        <dbReference type="ARBA" id="ARBA00049014"/>
    </source>
</evidence>
<evidence type="ECO:0000259" key="13">
    <source>
        <dbReference type="PROSITE" id="PS50011"/>
    </source>
</evidence>
<evidence type="ECO:0000256" key="2">
    <source>
        <dbReference type="ARBA" id="ARBA00022741"/>
    </source>
</evidence>
<comment type="catalytic activity">
    <reaction evidence="8">
        <text>L-threonyl-[protein] + ATP = O-phospho-L-threonyl-[protein] + ADP + H(+)</text>
        <dbReference type="Rhea" id="RHEA:46608"/>
        <dbReference type="Rhea" id="RHEA-COMP:11060"/>
        <dbReference type="Rhea" id="RHEA-COMP:11605"/>
        <dbReference type="ChEBI" id="CHEBI:15378"/>
        <dbReference type="ChEBI" id="CHEBI:30013"/>
        <dbReference type="ChEBI" id="CHEBI:30616"/>
        <dbReference type="ChEBI" id="CHEBI:61977"/>
        <dbReference type="ChEBI" id="CHEBI:456216"/>
        <dbReference type="EC" id="2.7.12.2"/>
    </reaction>
</comment>
<comment type="catalytic activity">
    <reaction evidence="9">
        <text>L-tyrosyl-[protein] + ATP = O-phospho-L-tyrosyl-[protein] + ADP + H(+)</text>
        <dbReference type="Rhea" id="RHEA:10596"/>
        <dbReference type="Rhea" id="RHEA-COMP:10136"/>
        <dbReference type="Rhea" id="RHEA-COMP:20101"/>
        <dbReference type="ChEBI" id="CHEBI:15378"/>
        <dbReference type="ChEBI" id="CHEBI:30616"/>
        <dbReference type="ChEBI" id="CHEBI:46858"/>
        <dbReference type="ChEBI" id="CHEBI:61978"/>
        <dbReference type="ChEBI" id="CHEBI:456216"/>
        <dbReference type="EC" id="2.7.12.2"/>
    </reaction>
</comment>
<feature type="binding site" evidence="10">
    <location>
        <position position="53"/>
    </location>
    <ligand>
        <name>ATP</name>
        <dbReference type="ChEBI" id="CHEBI:30616"/>
    </ligand>
</feature>